<dbReference type="EMBL" id="NKDB02000001">
    <property type="protein sequence ID" value="RKJ98306.1"/>
    <property type="molecule type" value="Genomic_DNA"/>
</dbReference>
<evidence type="ECO:0000313" key="2">
    <source>
        <dbReference type="EMBL" id="RKJ98306.1"/>
    </source>
</evidence>
<comment type="caution">
    <text evidence="2">The sequence shown here is derived from an EMBL/GenBank/DDBJ whole genome shotgun (WGS) entry which is preliminary data.</text>
</comment>
<dbReference type="AlphaFoldDB" id="A0A3R7EF61"/>
<protein>
    <submittedName>
        <fullName evidence="2">GNAT family N-acetyltransferase</fullName>
    </submittedName>
</protein>
<dbReference type="CDD" id="cd04301">
    <property type="entry name" value="NAT_SF"/>
    <property type="match status" value="1"/>
</dbReference>
<reference evidence="2 3" key="1">
    <citation type="submission" date="2018-09" db="EMBL/GenBank/DDBJ databases">
        <title>Genome comparison of Alicycliphilus sp. BQ1, a polyurethanolytic bacterium, with its closest phylogenetic relatives Alicycliphilus denitrificans BC and K601, unable to attack polyurethane.</title>
        <authorList>
            <person name="Loza-Tavera H."/>
            <person name="Lozano L."/>
            <person name="Cevallos M."/>
            <person name="Maya-Lucas O."/>
            <person name="Garcia-Mena J."/>
            <person name="Hernandez J."/>
        </authorList>
    </citation>
    <scope>NUCLEOTIDE SEQUENCE [LARGE SCALE GENOMIC DNA]</scope>
    <source>
        <strain evidence="2 3">BQ1</strain>
    </source>
</reference>
<organism evidence="2 3">
    <name type="scientific">Alicycliphilus denitrificans</name>
    <dbReference type="NCBI Taxonomy" id="179636"/>
    <lineage>
        <taxon>Bacteria</taxon>
        <taxon>Pseudomonadati</taxon>
        <taxon>Pseudomonadota</taxon>
        <taxon>Betaproteobacteria</taxon>
        <taxon>Burkholderiales</taxon>
        <taxon>Comamonadaceae</taxon>
        <taxon>Alicycliphilus</taxon>
    </lineage>
</organism>
<name>A0A3R7EF61_9BURK</name>
<dbReference type="PROSITE" id="PS51186">
    <property type="entry name" value="GNAT"/>
    <property type="match status" value="1"/>
</dbReference>
<dbReference type="Gene3D" id="3.40.630.30">
    <property type="match status" value="1"/>
</dbReference>
<evidence type="ECO:0000313" key="3">
    <source>
        <dbReference type="Proteomes" id="UP000216225"/>
    </source>
</evidence>
<feature type="domain" description="N-acetyltransferase" evidence="1">
    <location>
        <begin position="29"/>
        <end position="198"/>
    </location>
</feature>
<dbReference type="SUPFAM" id="SSF55729">
    <property type="entry name" value="Acyl-CoA N-acyltransferases (Nat)"/>
    <property type="match status" value="1"/>
</dbReference>
<gene>
    <name evidence="2" type="ORF">CE154_000590</name>
</gene>
<dbReference type="Proteomes" id="UP000216225">
    <property type="component" value="Unassembled WGS sequence"/>
</dbReference>
<evidence type="ECO:0000259" key="1">
    <source>
        <dbReference type="PROSITE" id="PS51186"/>
    </source>
</evidence>
<dbReference type="InterPro" id="IPR016181">
    <property type="entry name" value="Acyl_CoA_acyltransferase"/>
</dbReference>
<sequence length="233" mass="26575">MLPTKDWLRACLDAGRRPHRGLAMNTVMVPIRTLGPRHRERIARHLLGLSERDRYLRFGYAATDEQVRRYVDLLDFGRDEVFGIFNRRLELIAMAHVAFAESKDYQGCAEFGVSVLASARGRGYGARLFERSVMLARNRGVRMMFIHALTENTAMLKIARNAGASVQHDGSESEAYLQLPPAGLDTRVSEIVAEQFGEVDYQLKKQARQFWRLLADMQEIRQGVREGRHQAAE</sequence>
<keyword evidence="2" id="KW-0808">Transferase</keyword>
<dbReference type="RefSeq" id="WP_094434278.1">
    <property type="nucleotide sequence ID" value="NZ_AP024172.1"/>
</dbReference>
<accession>A0A3R7EF61</accession>
<dbReference type="Pfam" id="PF00583">
    <property type="entry name" value="Acetyltransf_1"/>
    <property type="match status" value="1"/>
</dbReference>
<dbReference type="InterPro" id="IPR000182">
    <property type="entry name" value="GNAT_dom"/>
</dbReference>
<proteinExistence type="predicted"/>
<dbReference type="GO" id="GO:0016747">
    <property type="term" value="F:acyltransferase activity, transferring groups other than amino-acyl groups"/>
    <property type="evidence" value="ECO:0007669"/>
    <property type="project" value="InterPro"/>
</dbReference>